<proteinExistence type="predicted"/>
<keyword evidence="1" id="KW-0812">Transmembrane</keyword>
<evidence type="ECO:0000256" key="1">
    <source>
        <dbReference type="SAM" id="Phobius"/>
    </source>
</evidence>
<keyword evidence="1" id="KW-0472">Membrane</keyword>
<keyword evidence="1" id="KW-1133">Transmembrane helix</keyword>
<protein>
    <submittedName>
        <fullName evidence="2">Uncharacterized protein</fullName>
    </submittedName>
</protein>
<dbReference type="AlphaFoldDB" id="A0A1A9V3I9"/>
<keyword evidence="3" id="KW-1185">Reference proteome</keyword>
<dbReference type="VEuPathDB" id="VectorBase:GAUT024557"/>
<dbReference type="Proteomes" id="UP000078200">
    <property type="component" value="Unassembled WGS sequence"/>
</dbReference>
<evidence type="ECO:0000313" key="2">
    <source>
        <dbReference type="EnsemblMetazoa" id="GAUT024557-PA"/>
    </source>
</evidence>
<organism evidence="2 3">
    <name type="scientific">Glossina austeni</name>
    <name type="common">Savannah tsetse fly</name>
    <dbReference type="NCBI Taxonomy" id="7395"/>
    <lineage>
        <taxon>Eukaryota</taxon>
        <taxon>Metazoa</taxon>
        <taxon>Ecdysozoa</taxon>
        <taxon>Arthropoda</taxon>
        <taxon>Hexapoda</taxon>
        <taxon>Insecta</taxon>
        <taxon>Pterygota</taxon>
        <taxon>Neoptera</taxon>
        <taxon>Endopterygota</taxon>
        <taxon>Diptera</taxon>
        <taxon>Brachycera</taxon>
        <taxon>Muscomorpha</taxon>
        <taxon>Hippoboscoidea</taxon>
        <taxon>Glossinidae</taxon>
        <taxon>Glossina</taxon>
    </lineage>
</organism>
<accession>A0A1A9V3I9</accession>
<evidence type="ECO:0000313" key="3">
    <source>
        <dbReference type="Proteomes" id="UP000078200"/>
    </source>
</evidence>
<reference evidence="2" key="1">
    <citation type="submission" date="2020-05" db="UniProtKB">
        <authorList>
            <consortium name="EnsemblMetazoa"/>
        </authorList>
    </citation>
    <scope>IDENTIFICATION</scope>
    <source>
        <strain evidence="2">TTRI</strain>
    </source>
</reference>
<dbReference type="EnsemblMetazoa" id="GAUT024557-RA">
    <property type="protein sequence ID" value="GAUT024557-PA"/>
    <property type="gene ID" value="GAUT024557"/>
</dbReference>
<feature type="transmembrane region" description="Helical" evidence="1">
    <location>
        <begin position="63"/>
        <end position="89"/>
    </location>
</feature>
<name>A0A1A9V3I9_GLOAU</name>
<sequence length="140" mass="16180">MITMIGRKSEEKCTDNKFVALKRNKRTADQPSKQMLIKFAISAVEPLGQQTDLNQDVIMVLRLTAAILLLLPLLLFYNFLKIIQNWLILSDYLFLGDVNRRTNPVRRTYPLHFNISALVGLSSVKLLKLQQFSMSQLQHY</sequence>